<protein>
    <submittedName>
        <fullName evidence="1">Uncharacterized protein</fullName>
    </submittedName>
</protein>
<accession>A0A6C0IIT8</accession>
<proteinExistence type="predicted"/>
<evidence type="ECO:0000313" key="1">
    <source>
        <dbReference type="EMBL" id="QHT92709.1"/>
    </source>
</evidence>
<reference evidence="1" key="1">
    <citation type="journal article" date="2020" name="Nature">
        <title>Giant virus diversity and host interactions through global metagenomics.</title>
        <authorList>
            <person name="Schulz F."/>
            <person name="Roux S."/>
            <person name="Paez-Espino D."/>
            <person name="Jungbluth S."/>
            <person name="Walsh D.A."/>
            <person name="Denef V.J."/>
            <person name="McMahon K.D."/>
            <person name="Konstantinidis K.T."/>
            <person name="Eloe-Fadrosh E.A."/>
            <person name="Kyrpides N.C."/>
            <person name="Woyke T."/>
        </authorList>
    </citation>
    <scope>NUCLEOTIDE SEQUENCE</scope>
    <source>
        <strain evidence="1">GVMAG-M-3300023184-89</strain>
    </source>
</reference>
<sequence>MSWGTCYSGSNNIHFDFPPIMKDGRNYANWQPGGALNEEIRKDNKIHSNWAYRKYLTENADNIIRVNQAFACDDCCSCPAKYPSTVQPTTNNNTPFLYKSCLDNSQPFGYENSDLKNLYLSDTQLQSRMVTPVITQEQILRQGYARAN</sequence>
<organism evidence="1">
    <name type="scientific">viral metagenome</name>
    <dbReference type="NCBI Taxonomy" id="1070528"/>
    <lineage>
        <taxon>unclassified sequences</taxon>
        <taxon>metagenomes</taxon>
        <taxon>organismal metagenomes</taxon>
    </lineage>
</organism>
<name>A0A6C0IIT8_9ZZZZ</name>
<dbReference type="AlphaFoldDB" id="A0A6C0IIT8"/>
<dbReference type="EMBL" id="MN740193">
    <property type="protein sequence ID" value="QHT92709.1"/>
    <property type="molecule type" value="Genomic_DNA"/>
</dbReference>